<comment type="caution">
    <text evidence="1">The sequence shown here is derived from an EMBL/GenBank/DDBJ whole genome shotgun (WGS) entry which is preliminary data.</text>
</comment>
<name>A0A1V2UMX4_ENTMU</name>
<dbReference type="AlphaFoldDB" id="A0A1V2UMX4"/>
<evidence type="ECO:0000313" key="2">
    <source>
        <dbReference type="Proteomes" id="UP000189299"/>
    </source>
</evidence>
<sequence>MIDFNDQYHILAMALRLGKATNFKAVGKKGKENYQFLFSKLIKMIENDQDSFFIETVKKNDLIHSLEHTIDYYDAKKREDIQHIMENLKEDDPTSFVIIPSYSTTIRLFHDHIYSLIIHKNKDYIVTKINKLESMTTNFQLKIDKKNLNKLSDILYYSKFEYRKTRISVDISSKLKKIAVEKPSALHVEMRGYPGISNCPILEPLTALKWTVYNCNKPISSAEIKEKKVINPKLWPSKELRMRFYQTFLTDNEQHNQQFSILWHYYTIRKAETQLVDKEYKGKIRYLSIKYLNKVLNDPAVPIEFKRNQTNEASQQNYKVFHSRSKKLETLHTKISHITNKKNITTDKSQHKNNENSQYFRLSNRIASTSSDNVTSISFLSKKERQVCSIQR</sequence>
<dbReference type="RefSeq" id="WP_077151122.1">
    <property type="nucleotide sequence ID" value="NZ_CABMMO010000001.1"/>
</dbReference>
<dbReference type="Proteomes" id="UP000189299">
    <property type="component" value="Unassembled WGS sequence"/>
</dbReference>
<gene>
    <name evidence="1" type="ORF">BTN92_01240</name>
</gene>
<dbReference type="OrthoDB" id="2195212at2"/>
<evidence type="ECO:0000313" key="1">
    <source>
        <dbReference type="EMBL" id="ONN44789.1"/>
    </source>
</evidence>
<accession>A0A1V2UMX4</accession>
<organism evidence="1 2">
    <name type="scientific">Enterococcus mundtii</name>
    <dbReference type="NCBI Taxonomy" id="53346"/>
    <lineage>
        <taxon>Bacteria</taxon>
        <taxon>Bacillati</taxon>
        <taxon>Bacillota</taxon>
        <taxon>Bacilli</taxon>
        <taxon>Lactobacillales</taxon>
        <taxon>Enterococcaceae</taxon>
        <taxon>Enterococcus</taxon>
    </lineage>
</organism>
<proteinExistence type="predicted"/>
<reference evidence="1 2" key="1">
    <citation type="submission" date="2016-12" db="EMBL/GenBank/DDBJ databases">
        <authorList>
            <person name="Song W.-J."/>
            <person name="Kurnit D.M."/>
        </authorList>
    </citation>
    <scope>NUCLEOTIDE SEQUENCE [LARGE SCALE GENOMIC DNA]</scope>
    <source>
        <strain evidence="1 2">CGB1038-1_S1</strain>
    </source>
</reference>
<dbReference type="EMBL" id="MSTR01000001">
    <property type="protein sequence ID" value="ONN44789.1"/>
    <property type="molecule type" value="Genomic_DNA"/>
</dbReference>
<protein>
    <submittedName>
        <fullName evidence="1">Uncharacterized protein</fullName>
    </submittedName>
</protein>